<evidence type="ECO:0000256" key="2">
    <source>
        <dbReference type="ARBA" id="ARBA00022741"/>
    </source>
</evidence>
<dbReference type="KEGG" id="acek:FLP30_02890"/>
<dbReference type="AlphaFoldDB" id="A0A5C1YPW1"/>
<accession>A0A5C1YPW1</accession>
<dbReference type="InterPro" id="IPR003439">
    <property type="entry name" value="ABC_transporter-like_ATP-bd"/>
</dbReference>
<evidence type="ECO:0000313" key="6">
    <source>
        <dbReference type="Proteomes" id="UP000324536"/>
    </source>
</evidence>
<gene>
    <name evidence="5" type="ORF">FLP30_02890</name>
</gene>
<dbReference type="GO" id="GO:0043190">
    <property type="term" value="C:ATP-binding cassette (ABC) transporter complex"/>
    <property type="evidence" value="ECO:0007669"/>
    <property type="project" value="InterPro"/>
</dbReference>
<keyword evidence="6" id="KW-1185">Reference proteome</keyword>
<dbReference type="EMBL" id="CP043506">
    <property type="protein sequence ID" value="QEO16832.1"/>
    <property type="molecule type" value="Genomic_DNA"/>
</dbReference>
<protein>
    <submittedName>
        <fullName evidence="5">ABC transporter ATP-binding protein</fullName>
    </submittedName>
</protein>
<dbReference type="InterPro" id="IPR017871">
    <property type="entry name" value="ABC_transporter-like_CS"/>
</dbReference>
<dbReference type="PROSITE" id="PS00211">
    <property type="entry name" value="ABC_TRANSPORTER_1"/>
    <property type="match status" value="1"/>
</dbReference>
<proteinExistence type="predicted"/>
<evidence type="ECO:0000256" key="3">
    <source>
        <dbReference type="ARBA" id="ARBA00022840"/>
    </source>
</evidence>
<dbReference type="PROSITE" id="PS50893">
    <property type="entry name" value="ABC_TRANSPORTER_2"/>
    <property type="match status" value="1"/>
</dbReference>
<dbReference type="InterPro" id="IPR013611">
    <property type="entry name" value="Transp-assoc_OB_typ2"/>
</dbReference>
<dbReference type="Pfam" id="PF00005">
    <property type="entry name" value="ABC_tran"/>
    <property type="match status" value="1"/>
</dbReference>
<dbReference type="Gene3D" id="2.40.50.100">
    <property type="match status" value="1"/>
</dbReference>
<evidence type="ECO:0000256" key="1">
    <source>
        <dbReference type="ARBA" id="ARBA00022448"/>
    </source>
</evidence>
<keyword evidence="3 5" id="KW-0067">ATP-binding</keyword>
<dbReference type="RefSeq" id="WP_149278512.1">
    <property type="nucleotide sequence ID" value="NZ_CP043506.1"/>
</dbReference>
<dbReference type="InterPro" id="IPR003593">
    <property type="entry name" value="AAA+_ATPase"/>
</dbReference>
<dbReference type="SUPFAM" id="SSF50331">
    <property type="entry name" value="MOP-like"/>
    <property type="match status" value="1"/>
</dbReference>
<dbReference type="SUPFAM" id="SSF52540">
    <property type="entry name" value="P-loop containing nucleoside triphosphate hydrolases"/>
    <property type="match status" value="1"/>
</dbReference>
<organism evidence="5 6">
    <name type="scientific">Acetobacter vaccinii</name>
    <dbReference type="NCBI Taxonomy" id="2592655"/>
    <lineage>
        <taxon>Bacteria</taxon>
        <taxon>Pseudomonadati</taxon>
        <taxon>Pseudomonadota</taxon>
        <taxon>Alphaproteobacteria</taxon>
        <taxon>Acetobacterales</taxon>
        <taxon>Acetobacteraceae</taxon>
        <taxon>Acetobacter</taxon>
    </lineage>
</organism>
<dbReference type="GO" id="GO:0022857">
    <property type="term" value="F:transmembrane transporter activity"/>
    <property type="evidence" value="ECO:0007669"/>
    <property type="project" value="InterPro"/>
</dbReference>
<reference evidence="5 6" key="1">
    <citation type="submission" date="2019-09" db="EMBL/GenBank/DDBJ databases">
        <title>Genome sequencing of strain KACC 21233.</title>
        <authorList>
            <person name="Heo J."/>
            <person name="Kim S.-J."/>
            <person name="Kim J.-S."/>
            <person name="Hong S.-B."/>
            <person name="Kwon S.-W."/>
        </authorList>
    </citation>
    <scope>NUCLEOTIDE SEQUENCE [LARGE SCALE GENOMIC DNA]</scope>
    <source>
        <strain evidence="5 6">KACC 21233</strain>
    </source>
</reference>
<dbReference type="Pfam" id="PF08402">
    <property type="entry name" value="TOBE_2"/>
    <property type="match status" value="1"/>
</dbReference>
<dbReference type="PANTHER" id="PTHR42781:SF4">
    <property type="entry name" value="SPERMIDINE_PUTRESCINE IMPORT ATP-BINDING PROTEIN POTA"/>
    <property type="match status" value="1"/>
</dbReference>
<dbReference type="GO" id="GO:0016887">
    <property type="term" value="F:ATP hydrolysis activity"/>
    <property type="evidence" value="ECO:0007669"/>
    <property type="project" value="InterPro"/>
</dbReference>
<dbReference type="InterPro" id="IPR050093">
    <property type="entry name" value="ABC_SmlMolc_Importer"/>
</dbReference>
<dbReference type="OrthoDB" id="9802264at2"/>
<evidence type="ECO:0000259" key="4">
    <source>
        <dbReference type="PROSITE" id="PS50893"/>
    </source>
</evidence>
<dbReference type="GO" id="GO:0015697">
    <property type="term" value="P:quaternary ammonium group transport"/>
    <property type="evidence" value="ECO:0007669"/>
    <property type="project" value="UniProtKB-ARBA"/>
</dbReference>
<dbReference type="InterPro" id="IPR027417">
    <property type="entry name" value="P-loop_NTPase"/>
</dbReference>
<dbReference type="FunFam" id="3.40.50.300:FF:000425">
    <property type="entry name" value="Probable ABC transporter, ATP-binding subunit"/>
    <property type="match status" value="1"/>
</dbReference>
<dbReference type="GO" id="GO:0005524">
    <property type="term" value="F:ATP binding"/>
    <property type="evidence" value="ECO:0007669"/>
    <property type="project" value="UniProtKB-KW"/>
</dbReference>
<sequence length="367" mass="40320">MITKRDGSVAQDVPPGLSYAGVCKRYGQFTALDGISLDVGPREFVTLLGPSGSGKSTLLGLAVGSIEADAGHIAIRGVDVRRLKPHDRNIGMVFQRYSLFPNKTVEENIAYPLQIRKIPKPEVAARVAAIVQTMGLGAQAARYPAEISGGQAQRVAVARALVFNPDLLLMDEPLGALDKRLRADLQQEIRRLQHEFGIPTLYVTHDQDEAMYLSDRIALFNHGRIVALGTPRELYENPASAWEASFLGDANLFAAEDIRISAGECSAVLTGLGVAVRTQAPRTQHEHMQVMIRPEYVHIGDNVRDDMTRFKARVIDVIYLGARQRVTLELPGAIRLIAELRPWETPGEPGAEVLCGWRDHHSRVVEA</sequence>
<dbReference type="Proteomes" id="UP000324536">
    <property type="component" value="Chromosome"/>
</dbReference>
<dbReference type="InterPro" id="IPR008995">
    <property type="entry name" value="Mo/tungstate-bd_C_term_dom"/>
</dbReference>
<dbReference type="PANTHER" id="PTHR42781">
    <property type="entry name" value="SPERMIDINE/PUTRESCINE IMPORT ATP-BINDING PROTEIN POTA"/>
    <property type="match status" value="1"/>
</dbReference>
<feature type="domain" description="ABC transporter" evidence="4">
    <location>
        <begin position="17"/>
        <end position="247"/>
    </location>
</feature>
<keyword evidence="1" id="KW-0813">Transport</keyword>
<keyword evidence="2" id="KW-0547">Nucleotide-binding</keyword>
<name>A0A5C1YPW1_9PROT</name>
<evidence type="ECO:0000313" key="5">
    <source>
        <dbReference type="EMBL" id="QEO16832.1"/>
    </source>
</evidence>
<dbReference type="Gene3D" id="3.40.50.300">
    <property type="entry name" value="P-loop containing nucleotide triphosphate hydrolases"/>
    <property type="match status" value="1"/>
</dbReference>
<dbReference type="SMART" id="SM00382">
    <property type="entry name" value="AAA"/>
    <property type="match status" value="1"/>
</dbReference>